<dbReference type="Pfam" id="PF14768">
    <property type="entry name" value="RPA_interact_C"/>
    <property type="match status" value="1"/>
</dbReference>
<evidence type="ECO:0000259" key="5">
    <source>
        <dbReference type="Pfam" id="PF14768"/>
    </source>
</evidence>
<sequence length="273" mass="31820">MLQITTVHIYCISRIIGNFGYTIGSIRDCIAAVQPENRNLWPTEIAANCIQGVKREAWGMNIKFRTSMNQPHHTPPQLDLDDTWLGHILYMNYKHIKNNIVSDEFNKIKHTDELLWEYEAPPHTTDPSQCQDILLEMQRIFYEDLKSQSPIQDLVSDIETWEDEVDEYLARAVYEHMQLNADEANGKEIWCPICKHGELKDSHNLIYCTRCELQLNKASELTLNFLRDRLAEVHTEHLDRGCRLKPKFSMKTKFNLTALYISCEGCDTFEVVI</sequence>
<keyword evidence="2" id="KW-0863">Zinc-finger</keyword>
<dbReference type="EMBL" id="JBGMDY010000001">
    <property type="protein sequence ID" value="KAL2346030.1"/>
    <property type="molecule type" value="Genomic_DNA"/>
</dbReference>
<dbReference type="Pfam" id="PF14767">
    <property type="entry name" value="RPA_interact_M"/>
    <property type="match status" value="1"/>
</dbReference>
<keyword evidence="3" id="KW-0862">Zinc</keyword>
<dbReference type="Proteomes" id="UP001603857">
    <property type="component" value="Unassembled WGS sequence"/>
</dbReference>
<evidence type="ECO:0000313" key="7">
    <source>
        <dbReference type="Proteomes" id="UP001603857"/>
    </source>
</evidence>
<reference evidence="6 7" key="1">
    <citation type="submission" date="2024-08" db="EMBL/GenBank/DDBJ databases">
        <title>Insights into the chromosomal genome structure of Flemingia macrophylla.</title>
        <authorList>
            <person name="Ding Y."/>
            <person name="Zhao Y."/>
            <person name="Bi W."/>
            <person name="Wu M."/>
            <person name="Zhao G."/>
            <person name="Gong Y."/>
            <person name="Li W."/>
            <person name="Zhang P."/>
        </authorList>
    </citation>
    <scope>NUCLEOTIDE SEQUENCE [LARGE SCALE GENOMIC DNA]</scope>
    <source>
        <strain evidence="6">DYQJB</strain>
        <tissue evidence="6">Leaf</tissue>
    </source>
</reference>
<keyword evidence="7" id="KW-1185">Reference proteome</keyword>
<evidence type="ECO:0008006" key="8">
    <source>
        <dbReference type="Google" id="ProtNLM"/>
    </source>
</evidence>
<dbReference type="PANTHER" id="PTHR31742">
    <property type="entry name" value="RPA-INTERACTING PROTEIN RPAIN"/>
    <property type="match status" value="1"/>
</dbReference>
<evidence type="ECO:0000256" key="1">
    <source>
        <dbReference type="ARBA" id="ARBA00022723"/>
    </source>
</evidence>
<protein>
    <recommendedName>
        <fullName evidence="8">RPA-interacting protein</fullName>
    </recommendedName>
</protein>
<evidence type="ECO:0000313" key="6">
    <source>
        <dbReference type="EMBL" id="KAL2346030.1"/>
    </source>
</evidence>
<dbReference type="GO" id="GO:0008270">
    <property type="term" value="F:zinc ion binding"/>
    <property type="evidence" value="ECO:0007669"/>
    <property type="project" value="UniProtKB-KW"/>
</dbReference>
<dbReference type="InterPro" id="IPR028155">
    <property type="entry name" value="RPA_interact_central"/>
</dbReference>
<evidence type="ECO:0000256" key="3">
    <source>
        <dbReference type="ARBA" id="ARBA00022833"/>
    </source>
</evidence>
<accession>A0ABD1ND41</accession>
<comment type="caution">
    <text evidence="6">The sequence shown here is derived from an EMBL/GenBank/DDBJ whole genome shotgun (WGS) entry which is preliminary data.</text>
</comment>
<evidence type="ECO:0000256" key="2">
    <source>
        <dbReference type="ARBA" id="ARBA00022771"/>
    </source>
</evidence>
<proteinExistence type="predicted"/>
<evidence type="ECO:0000259" key="4">
    <source>
        <dbReference type="Pfam" id="PF14767"/>
    </source>
</evidence>
<gene>
    <name evidence="6" type="ORF">Fmac_000030</name>
</gene>
<feature type="domain" description="RPA-interacting protein central" evidence="4">
    <location>
        <begin position="99"/>
        <end position="173"/>
    </location>
</feature>
<dbReference type="AlphaFoldDB" id="A0ABD1ND41"/>
<feature type="domain" description="RPA-interacting protein C-terminal" evidence="5">
    <location>
        <begin position="190"/>
        <end position="271"/>
    </location>
</feature>
<dbReference type="InterPro" id="IPR028156">
    <property type="entry name" value="RIP"/>
</dbReference>
<dbReference type="PANTHER" id="PTHR31742:SF1">
    <property type="entry name" value="RPA-INTERACTING PROTEIN"/>
    <property type="match status" value="1"/>
</dbReference>
<organism evidence="6 7">
    <name type="scientific">Flemingia macrophylla</name>
    <dbReference type="NCBI Taxonomy" id="520843"/>
    <lineage>
        <taxon>Eukaryota</taxon>
        <taxon>Viridiplantae</taxon>
        <taxon>Streptophyta</taxon>
        <taxon>Embryophyta</taxon>
        <taxon>Tracheophyta</taxon>
        <taxon>Spermatophyta</taxon>
        <taxon>Magnoliopsida</taxon>
        <taxon>eudicotyledons</taxon>
        <taxon>Gunneridae</taxon>
        <taxon>Pentapetalae</taxon>
        <taxon>rosids</taxon>
        <taxon>fabids</taxon>
        <taxon>Fabales</taxon>
        <taxon>Fabaceae</taxon>
        <taxon>Papilionoideae</taxon>
        <taxon>50 kb inversion clade</taxon>
        <taxon>NPAAA clade</taxon>
        <taxon>indigoferoid/millettioid clade</taxon>
        <taxon>Phaseoleae</taxon>
        <taxon>Flemingia</taxon>
    </lineage>
</organism>
<dbReference type="InterPro" id="IPR028159">
    <property type="entry name" value="RPA_interact_C_dom"/>
</dbReference>
<keyword evidence="1" id="KW-0479">Metal-binding</keyword>
<name>A0ABD1ND41_9FABA</name>